<organism evidence="2 3">
    <name type="scientific">Limnobacter profundi</name>
    <dbReference type="NCBI Taxonomy" id="2732163"/>
    <lineage>
        <taxon>Bacteria</taxon>
        <taxon>Pseudomonadati</taxon>
        <taxon>Pseudomonadota</taxon>
        <taxon>Betaproteobacteria</taxon>
        <taxon>Burkholderiales</taxon>
        <taxon>Burkholderiaceae</taxon>
        <taxon>Limnobacter</taxon>
    </lineage>
</organism>
<gene>
    <name evidence="2" type="ORF">HKT17_11235</name>
</gene>
<sequence>MSGIQNQISDQTIQAVALLGGATAQSYSAVSLNVSPVAPDLQHADASLPTPDSTDKSAGSDTESTLQSLEKLFIDTFSPVVTSRPVSSNTPEELIELPNGFVQPDIQNPELMSRFEGSSLEDEGTFGIQQTGFSGTTLITDELPETLGTVGAGFSLLDFIEQAIAQAEASQQEFGETFDGGRQGEFRELLVDTGMAVGSGIREFLQENVAGVGRELVSSSIDATGVELLDPIAEPLLGVDYYAKSAEVLNGLLDAVAQPIGSIALPQVGPLLADPREELSAYLG</sequence>
<name>A0ABX6N731_9BURK</name>
<evidence type="ECO:0000313" key="3">
    <source>
        <dbReference type="Proteomes" id="UP000501130"/>
    </source>
</evidence>
<keyword evidence="3" id="KW-1185">Reference proteome</keyword>
<accession>A0ABX6N731</accession>
<feature type="compositionally biased region" description="Polar residues" evidence="1">
    <location>
        <begin position="50"/>
        <end position="64"/>
    </location>
</feature>
<evidence type="ECO:0000256" key="1">
    <source>
        <dbReference type="SAM" id="MobiDB-lite"/>
    </source>
</evidence>
<protein>
    <recommendedName>
        <fullName evidence="4">DUF5610 domain-containing protein</fullName>
    </recommendedName>
</protein>
<reference evidence="2 3" key="1">
    <citation type="submission" date="2020-05" db="EMBL/GenBank/DDBJ databases">
        <title>Compete genome of Limnobacter sp. SAORIC-580.</title>
        <authorList>
            <person name="Song J."/>
            <person name="Cho J.-C."/>
        </authorList>
    </citation>
    <scope>NUCLEOTIDE SEQUENCE [LARGE SCALE GENOMIC DNA]</scope>
    <source>
        <strain evidence="2 3">SAORIC-580</strain>
    </source>
</reference>
<evidence type="ECO:0000313" key="2">
    <source>
        <dbReference type="EMBL" id="QJR30237.1"/>
    </source>
</evidence>
<feature type="region of interest" description="Disordered" evidence="1">
    <location>
        <begin position="42"/>
        <end position="64"/>
    </location>
</feature>
<proteinExistence type="predicted"/>
<dbReference type="RefSeq" id="WP_171100138.1">
    <property type="nucleotide sequence ID" value="NZ_CP053084.1"/>
</dbReference>
<dbReference type="Proteomes" id="UP000501130">
    <property type="component" value="Chromosome"/>
</dbReference>
<evidence type="ECO:0008006" key="4">
    <source>
        <dbReference type="Google" id="ProtNLM"/>
    </source>
</evidence>
<dbReference type="EMBL" id="CP053084">
    <property type="protein sequence ID" value="QJR30237.1"/>
    <property type="molecule type" value="Genomic_DNA"/>
</dbReference>